<dbReference type="EMBL" id="JAUTXU010000002">
    <property type="protein sequence ID" value="KAK3725510.1"/>
    <property type="molecule type" value="Genomic_DNA"/>
</dbReference>
<dbReference type="Proteomes" id="UP001281147">
    <property type="component" value="Unassembled WGS sequence"/>
</dbReference>
<reference evidence="1" key="1">
    <citation type="submission" date="2023-07" db="EMBL/GenBank/DDBJ databases">
        <title>Black Yeasts Isolated from many extreme environments.</title>
        <authorList>
            <person name="Coleine C."/>
            <person name="Stajich J.E."/>
            <person name="Selbmann L."/>
        </authorList>
    </citation>
    <scope>NUCLEOTIDE SEQUENCE</scope>
    <source>
        <strain evidence="1">CCFEE 5714</strain>
    </source>
</reference>
<comment type="caution">
    <text evidence="1">The sequence shown here is derived from an EMBL/GenBank/DDBJ whole genome shotgun (WGS) entry which is preliminary data.</text>
</comment>
<name>A0ACC3NYX0_9PEZI</name>
<organism evidence="1 2">
    <name type="scientific">Vermiconidia calcicola</name>
    <dbReference type="NCBI Taxonomy" id="1690605"/>
    <lineage>
        <taxon>Eukaryota</taxon>
        <taxon>Fungi</taxon>
        <taxon>Dikarya</taxon>
        <taxon>Ascomycota</taxon>
        <taxon>Pezizomycotina</taxon>
        <taxon>Dothideomycetes</taxon>
        <taxon>Dothideomycetidae</taxon>
        <taxon>Mycosphaerellales</taxon>
        <taxon>Extremaceae</taxon>
        <taxon>Vermiconidia</taxon>
    </lineage>
</organism>
<evidence type="ECO:0000313" key="2">
    <source>
        <dbReference type="Proteomes" id="UP001281147"/>
    </source>
</evidence>
<sequence>MDQHDPSRRQYAPHTYTTQQPQQDSISATGQYATPSAVDRFRQSAYLQESPSSVSATGRASNDAQQVYGFAQGAQYGTGTSMPQGSVQYGQGMQTTGAQRQQGQHYSQYGSNMVYGMAQQATAQSPYEQVPSYRARTNTAPETMATQFGVPQSGQYYLAGQPGTASAPAPELSSQHIPSQYSQNDTYPQPGPSSAQAYPSAMMDPSQSGGYSAYVQQTQYQSQPQQQQHTQPVDQAFERYQTQIRSIFTLARDGALRDVGSPLLDISHYLLGNAEVLGLTRDDEHLHDDRVRLWDEFNRAWLVTLQRQFDMTLEVIQANQPLREPQSLMTAQTLDRLSGELVRLCDSVERHGLVDYQIGVSEEEIMDLLLRCLALLDPPEDQMGDSQREASTAGATRGR</sequence>
<protein>
    <submittedName>
        <fullName evidence="1">Uncharacterized protein</fullName>
    </submittedName>
</protein>
<proteinExistence type="predicted"/>
<keyword evidence="2" id="KW-1185">Reference proteome</keyword>
<evidence type="ECO:0000313" key="1">
    <source>
        <dbReference type="EMBL" id="KAK3725510.1"/>
    </source>
</evidence>
<accession>A0ACC3NYX0</accession>
<gene>
    <name evidence="1" type="ORF">LTR37_000480</name>
</gene>